<dbReference type="Gene3D" id="3.40.50.1820">
    <property type="entry name" value="alpha/beta hydrolase"/>
    <property type="match status" value="1"/>
</dbReference>
<dbReference type="KEGG" id="spue:AB5L97_08735"/>
<feature type="domain" description="AB hydrolase-1" evidence="2">
    <location>
        <begin position="199"/>
        <end position="410"/>
    </location>
</feature>
<dbReference type="EMBL" id="CP163302">
    <property type="protein sequence ID" value="XDP47053.1"/>
    <property type="molecule type" value="Genomic_DNA"/>
</dbReference>
<evidence type="ECO:0000259" key="2">
    <source>
        <dbReference type="Pfam" id="PF12697"/>
    </source>
</evidence>
<dbReference type="EC" id="3.4.-.-" evidence="3"/>
<gene>
    <name evidence="3" type="ORF">AB5L97_08735</name>
</gene>
<keyword evidence="3" id="KW-0378">Hydrolase</keyword>
<evidence type="ECO:0000313" key="3">
    <source>
        <dbReference type="EMBL" id="XDP47053.1"/>
    </source>
</evidence>
<dbReference type="GO" id="GO:0016787">
    <property type="term" value="F:hydrolase activity"/>
    <property type="evidence" value="ECO:0007669"/>
    <property type="project" value="UniProtKB-KW"/>
</dbReference>
<name>A0AB39L7Y0_9MICC</name>
<dbReference type="InterPro" id="IPR029058">
    <property type="entry name" value="AB_hydrolase_fold"/>
</dbReference>
<evidence type="ECO:0000256" key="1">
    <source>
        <dbReference type="SAM" id="MobiDB-lite"/>
    </source>
</evidence>
<dbReference type="InterPro" id="IPR000073">
    <property type="entry name" value="AB_hydrolase_1"/>
</dbReference>
<dbReference type="RefSeq" id="WP_307956532.1">
    <property type="nucleotide sequence ID" value="NZ_CP163302.1"/>
</dbReference>
<dbReference type="SUPFAM" id="SSF53474">
    <property type="entry name" value="alpha/beta-Hydrolases"/>
    <property type="match status" value="1"/>
</dbReference>
<dbReference type="PANTHER" id="PTHR12277:SF79">
    <property type="entry name" value="XAA-PRO DIPEPTIDYL-PEPTIDASE-RELATED"/>
    <property type="match status" value="1"/>
</dbReference>
<accession>A0AB39L7Y0</accession>
<dbReference type="Pfam" id="PF12697">
    <property type="entry name" value="Abhydrolase_6"/>
    <property type="match status" value="1"/>
</dbReference>
<protein>
    <submittedName>
        <fullName evidence="3">Alpha/beta hydrolase family protein</fullName>
        <ecNumber evidence="3">3.4.-.-</ecNumber>
    </submittedName>
</protein>
<dbReference type="AlphaFoldDB" id="A0AB39L7Y0"/>
<reference evidence="3" key="1">
    <citation type="submission" date="2024-07" db="EMBL/GenBank/DDBJ databases">
        <authorList>
            <person name="fu j."/>
        </authorList>
    </citation>
    <scope>NUCLEOTIDE SEQUENCE</scope>
    <source>
        <strain evidence="3">P10A9</strain>
    </source>
</reference>
<feature type="compositionally biased region" description="Low complexity" evidence="1">
    <location>
        <begin position="7"/>
        <end position="27"/>
    </location>
</feature>
<organism evidence="3">
    <name type="scientific">Sinomonas puerhi</name>
    <dbReference type="NCBI Taxonomy" id="3238584"/>
    <lineage>
        <taxon>Bacteria</taxon>
        <taxon>Bacillati</taxon>
        <taxon>Actinomycetota</taxon>
        <taxon>Actinomycetes</taxon>
        <taxon>Micrococcales</taxon>
        <taxon>Micrococcaceae</taxon>
        <taxon>Sinomonas</taxon>
    </lineage>
</organism>
<sequence>MPDRVTSAPSSLPHLLLPQPSLPQPSAVRRSASEPLPRTVWALLGAGGALALASAAAASSSALAAYFARRIITPERIKAEDEEVLAVQGEGSARRVILRATGETRIDGEYSLFFDRGAGHVRLGPLEDFTPEESTVTRRVLAEYAGDVTKAVRARWSGYVFSSPADVGLEYEDVMLPLDVGSAPAWHVPAADPRSTWAIMVHGRGAMRGEGLRAVTSAHALGMPSLLISYRNDGEAPSTPDGRYGLGMTEWRDVEVAIQYALDAGARDVVLFGWSMGGAISLRTADSSMLREHVRALVLDAPVVDWVDVLAYQARLNRIPSGVGRLGQLLLGQPWGRRLTGLAAPLDFRAMDWVSRAVELRTPTLVLHSVDDDFVPVGPSLELAKRNPEMVTLETFRHARHTKEWNVDPERWETTVRSWLADVLAPRRVPGRTE</sequence>
<feature type="region of interest" description="Disordered" evidence="1">
    <location>
        <begin position="1"/>
        <end position="30"/>
    </location>
</feature>
<proteinExistence type="predicted"/>
<dbReference type="PANTHER" id="PTHR12277">
    <property type="entry name" value="ALPHA/BETA HYDROLASE DOMAIN-CONTAINING PROTEIN"/>
    <property type="match status" value="1"/>
</dbReference>